<proteinExistence type="predicted"/>
<protein>
    <submittedName>
        <fullName evidence="2">Uncharacterized protein</fullName>
    </submittedName>
</protein>
<keyword evidence="1" id="KW-1133">Transmembrane helix</keyword>
<keyword evidence="1" id="KW-0812">Transmembrane</keyword>
<gene>
    <name evidence="2" type="ORF">HMPREF9625_02117</name>
</gene>
<reference evidence="2" key="2">
    <citation type="submission" date="2013-03" db="EMBL/GenBank/DDBJ databases">
        <title>The Genome Sequence of Oribacterium sp. ACB1.</title>
        <authorList>
            <consortium name="The Broad Institute Genomics Platform"/>
            <consortium name="The Broad Institute Genome Sequencing Center for Infectious Disease"/>
            <person name="Earl A."/>
            <person name="Ward D."/>
            <person name="Feldgarden M."/>
            <person name="Gevers D."/>
            <person name="Sizova M."/>
            <person name="Hazen A."/>
            <person name="Epstein S."/>
            <person name="Walker B."/>
            <person name="Young S."/>
            <person name="Zeng Q."/>
            <person name="Gargeya S."/>
            <person name="Fitzgerald M."/>
            <person name="Haas B."/>
            <person name="Abouelleil A."/>
            <person name="Allen A.W."/>
            <person name="Alvarado L."/>
            <person name="Arachchi H.M."/>
            <person name="Berlin A.M."/>
            <person name="Chapman S.B."/>
            <person name="Gainer-Dewar J."/>
            <person name="Goldberg J."/>
            <person name="Griggs A."/>
            <person name="Gujja S."/>
            <person name="Hansen M."/>
            <person name="Howarth C."/>
            <person name="Imamovic A."/>
            <person name="Ireland A."/>
            <person name="Larimer J."/>
            <person name="McCowan C."/>
            <person name="Murphy C."/>
            <person name="Pearson M."/>
            <person name="Poon T.W."/>
            <person name="Priest M."/>
            <person name="Roberts A."/>
            <person name="Saif S."/>
            <person name="Shea T."/>
            <person name="Sisk P."/>
            <person name="Sykes S."/>
            <person name="Wortman J."/>
            <person name="Nusbaum C."/>
            <person name="Birren B."/>
        </authorList>
    </citation>
    <scope>NUCLEOTIDE SEQUENCE [LARGE SCALE GENOMIC DNA]</scope>
    <source>
        <strain evidence="2">ACB1</strain>
    </source>
</reference>
<sequence length="52" mass="5817">MEKSPSSLKFLKICIYIVITIFVLFLSSTRPVKDKGYSMQDFITILEGGSNG</sequence>
<dbReference type="AlphaFoldDB" id="G9WL60"/>
<dbReference type="HOGENOM" id="CLU_3082516_0_0_9"/>
<organism evidence="2 3">
    <name type="scientific">Oribacterium parvum ACB1</name>
    <dbReference type="NCBI Taxonomy" id="796943"/>
    <lineage>
        <taxon>Bacteria</taxon>
        <taxon>Bacillati</taxon>
        <taxon>Bacillota</taxon>
        <taxon>Clostridia</taxon>
        <taxon>Lachnospirales</taxon>
        <taxon>Lachnospiraceae</taxon>
        <taxon>Oribacterium</taxon>
    </lineage>
</organism>
<dbReference type="EMBL" id="AFZC02000004">
    <property type="protein sequence ID" value="EHL12986.2"/>
    <property type="molecule type" value="Genomic_DNA"/>
</dbReference>
<name>G9WL60_9FIRM</name>
<accession>G9WL60</accession>
<comment type="caution">
    <text evidence="2">The sequence shown here is derived from an EMBL/GenBank/DDBJ whole genome shotgun (WGS) entry which is preliminary data.</text>
</comment>
<dbReference type="Proteomes" id="UP000018461">
    <property type="component" value="Unassembled WGS sequence"/>
</dbReference>
<evidence type="ECO:0000256" key="1">
    <source>
        <dbReference type="SAM" id="Phobius"/>
    </source>
</evidence>
<keyword evidence="1" id="KW-0472">Membrane</keyword>
<evidence type="ECO:0000313" key="3">
    <source>
        <dbReference type="Proteomes" id="UP000018461"/>
    </source>
</evidence>
<evidence type="ECO:0000313" key="2">
    <source>
        <dbReference type="EMBL" id="EHL12986.2"/>
    </source>
</evidence>
<keyword evidence="3" id="KW-1185">Reference proteome</keyword>
<reference evidence="2" key="1">
    <citation type="submission" date="2011-08" db="EMBL/GenBank/DDBJ databases">
        <authorList>
            <consortium name="The Broad Institute Genome Sequencing Platform"/>
            <person name="Earl A."/>
            <person name="Ward D."/>
            <person name="Feldgarden M."/>
            <person name="Gevers D."/>
            <person name="Sizova M."/>
            <person name="Hazen A."/>
            <person name="Epstein S."/>
            <person name="Young S.K."/>
            <person name="Zeng Q."/>
            <person name="Gargeya S."/>
            <person name="Fitzgerald M."/>
            <person name="Haas B."/>
            <person name="Abouelleil A."/>
            <person name="Alvarado L."/>
            <person name="Arachchi H.M."/>
            <person name="Berlin A."/>
            <person name="Brown A."/>
            <person name="Chapman S.B."/>
            <person name="Chen Z."/>
            <person name="Dunbar C."/>
            <person name="Freedman E."/>
            <person name="Gearin G."/>
            <person name="Gellesch M."/>
            <person name="Goldberg J."/>
            <person name="Griggs A."/>
            <person name="Gujja S."/>
            <person name="Heiman D."/>
            <person name="Howarth C."/>
            <person name="Larson L."/>
            <person name="Lui A."/>
            <person name="MacDonald P.J.P."/>
            <person name="Montmayeur A."/>
            <person name="Murphy C."/>
            <person name="Neiman D."/>
            <person name="Pearson M."/>
            <person name="Priest M."/>
            <person name="Roberts A."/>
            <person name="Saif S."/>
            <person name="Shea T."/>
            <person name="Shenoy N."/>
            <person name="Sisk P."/>
            <person name="Stolte C."/>
            <person name="Sykes S."/>
            <person name="Wortman J."/>
            <person name="Nusbaum C."/>
            <person name="Birren B."/>
        </authorList>
    </citation>
    <scope>NUCLEOTIDE SEQUENCE [LARGE SCALE GENOMIC DNA]</scope>
    <source>
        <strain evidence="2">ACB1</strain>
    </source>
</reference>
<feature type="transmembrane region" description="Helical" evidence="1">
    <location>
        <begin position="6"/>
        <end position="26"/>
    </location>
</feature>